<feature type="transmembrane region" description="Helical" evidence="1">
    <location>
        <begin position="238"/>
        <end position="262"/>
    </location>
</feature>
<evidence type="ECO:0000256" key="1">
    <source>
        <dbReference type="SAM" id="Phobius"/>
    </source>
</evidence>
<name>A0A371GVI8_MUCPR</name>
<dbReference type="EMBL" id="QJKJ01004337">
    <property type="protein sequence ID" value="RDX94572.1"/>
    <property type="molecule type" value="Genomic_DNA"/>
</dbReference>
<keyword evidence="1" id="KW-1133">Transmembrane helix</keyword>
<sequence>MVGNTQQFGVRETVSSKVVNDVIIANNQRLENKITKLTSLVRQLAIGQHHTSPPAKVCGICASIEHPTHVCPTLQEPELNSAEVATMMGVLKPEIWFSPYANYTIEFLGGFGQVDGHNLKVLDTNWPIGHHCECKCHNLEEWHGATTIANSMNTIVVEVVAVQPPLPSIAQPLQPPAITANKLQAEQKERLLNDFKKLGYFYEHLVKHSTLSFLLKKPLEDVALELLKWMRLSQEVTWIASFLFFPLVLALHGAAFSITITIQGFKIISLAFHGNRHRKHNTKHKENLEDERGERIERKHVIQETSKIQVCKI</sequence>
<dbReference type="Proteomes" id="UP000257109">
    <property type="component" value="Unassembled WGS sequence"/>
</dbReference>
<accession>A0A371GVI8</accession>
<protein>
    <submittedName>
        <fullName evidence="2">Uncharacterized protein</fullName>
    </submittedName>
</protein>
<comment type="caution">
    <text evidence="2">The sequence shown here is derived from an EMBL/GenBank/DDBJ whole genome shotgun (WGS) entry which is preliminary data.</text>
</comment>
<dbReference type="AlphaFoldDB" id="A0A371GVI8"/>
<evidence type="ECO:0000313" key="3">
    <source>
        <dbReference type="Proteomes" id="UP000257109"/>
    </source>
</evidence>
<evidence type="ECO:0000313" key="2">
    <source>
        <dbReference type="EMBL" id="RDX94572.1"/>
    </source>
</evidence>
<keyword evidence="1" id="KW-0472">Membrane</keyword>
<gene>
    <name evidence="2" type="ORF">CR513_23032</name>
</gene>
<organism evidence="2 3">
    <name type="scientific">Mucuna pruriens</name>
    <name type="common">Velvet bean</name>
    <name type="synonym">Dolichos pruriens</name>
    <dbReference type="NCBI Taxonomy" id="157652"/>
    <lineage>
        <taxon>Eukaryota</taxon>
        <taxon>Viridiplantae</taxon>
        <taxon>Streptophyta</taxon>
        <taxon>Embryophyta</taxon>
        <taxon>Tracheophyta</taxon>
        <taxon>Spermatophyta</taxon>
        <taxon>Magnoliopsida</taxon>
        <taxon>eudicotyledons</taxon>
        <taxon>Gunneridae</taxon>
        <taxon>Pentapetalae</taxon>
        <taxon>rosids</taxon>
        <taxon>fabids</taxon>
        <taxon>Fabales</taxon>
        <taxon>Fabaceae</taxon>
        <taxon>Papilionoideae</taxon>
        <taxon>50 kb inversion clade</taxon>
        <taxon>NPAAA clade</taxon>
        <taxon>indigoferoid/millettioid clade</taxon>
        <taxon>Phaseoleae</taxon>
        <taxon>Mucuna</taxon>
    </lineage>
</organism>
<keyword evidence="3" id="KW-1185">Reference proteome</keyword>
<proteinExistence type="predicted"/>
<keyword evidence="1" id="KW-0812">Transmembrane</keyword>
<feature type="non-terminal residue" evidence="2">
    <location>
        <position position="1"/>
    </location>
</feature>
<reference evidence="2" key="1">
    <citation type="submission" date="2018-05" db="EMBL/GenBank/DDBJ databases">
        <title>Draft genome of Mucuna pruriens seed.</title>
        <authorList>
            <person name="Nnadi N.E."/>
            <person name="Vos R."/>
            <person name="Hasami M.H."/>
            <person name="Devisetty U.K."/>
            <person name="Aguiy J.C."/>
        </authorList>
    </citation>
    <scope>NUCLEOTIDE SEQUENCE [LARGE SCALE GENOMIC DNA]</scope>
    <source>
        <strain evidence="2">JCA_2017</strain>
    </source>
</reference>
<dbReference type="OrthoDB" id="999762at2759"/>